<evidence type="ECO:0000313" key="1">
    <source>
        <dbReference type="EMBL" id="KNE92105.1"/>
    </source>
</evidence>
<gene>
    <name evidence="1" type="ORF">PSTG_14486</name>
</gene>
<keyword evidence="2" id="KW-1185">Reference proteome</keyword>
<dbReference type="OrthoDB" id="2496543at2759"/>
<sequence length="438" mass="49387">MSGDASESKGEKLVARSEGMHSVAQVLQGMYQRYHLPLEDDLSVSCKTDPNLTIEEMAEKGEILKNLLSNLLPSINEQIPSLVTSLDLDDLKEEHPVPDVQLALEILSNLDQTLKSILSSITSLTQESPRPDQKYDHRLQTLKVYRFSQLRSAILILVYIIIDRLAEFCRVSMRWHAVQILVTGPAQAWTQASKLKRGVHVVRDHGRNLIAETIAWHRKSDWAVIQGDWLHAAGTCDKQIENSTKLFNLSLKLISHLACLPRSSSEEPDMVAIIHTRRKSAIGRMGEVARTAILLAKLTRTMARKVSQMIPRKPIFELDTEINSETLEQFRNAFESTIENLPILLGCLGKITWDQPTLTIPNRDEMVSSANGLAKSFNSTSTLFVSPLLDEIEHSSPGIDFKAWRLSFGDSWDKVVDRLLYLVSSFEVEPEQQLEQDN</sequence>
<accession>A0A0L0UYK7</accession>
<evidence type="ECO:0000313" key="2">
    <source>
        <dbReference type="Proteomes" id="UP000054564"/>
    </source>
</evidence>
<organism evidence="1 2">
    <name type="scientific">Puccinia striiformis f. sp. tritici PST-78</name>
    <dbReference type="NCBI Taxonomy" id="1165861"/>
    <lineage>
        <taxon>Eukaryota</taxon>
        <taxon>Fungi</taxon>
        <taxon>Dikarya</taxon>
        <taxon>Basidiomycota</taxon>
        <taxon>Pucciniomycotina</taxon>
        <taxon>Pucciniomycetes</taxon>
        <taxon>Pucciniales</taxon>
        <taxon>Pucciniaceae</taxon>
        <taxon>Puccinia</taxon>
    </lineage>
</organism>
<protein>
    <submittedName>
        <fullName evidence="1">Uncharacterized protein</fullName>
    </submittedName>
</protein>
<reference evidence="2" key="1">
    <citation type="submission" date="2014-03" db="EMBL/GenBank/DDBJ databases">
        <title>The Genome Sequence of Puccinia striiformis f. sp. tritici PST-78.</title>
        <authorList>
            <consortium name="The Broad Institute Genome Sequencing Platform"/>
            <person name="Cuomo C."/>
            <person name="Hulbert S."/>
            <person name="Chen X."/>
            <person name="Walker B."/>
            <person name="Young S.K."/>
            <person name="Zeng Q."/>
            <person name="Gargeya S."/>
            <person name="Fitzgerald M."/>
            <person name="Haas B."/>
            <person name="Abouelleil A."/>
            <person name="Alvarado L."/>
            <person name="Arachchi H.M."/>
            <person name="Berlin A.M."/>
            <person name="Chapman S.B."/>
            <person name="Goldberg J."/>
            <person name="Griggs A."/>
            <person name="Gujja S."/>
            <person name="Hansen M."/>
            <person name="Howarth C."/>
            <person name="Imamovic A."/>
            <person name="Larimer J."/>
            <person name="McCowan C."/>
            <person name="Montmayeur A."/>
            <person name="Murphy C."/>
            <person name="Neiman D."/>
            <person name="Pearson M."/>
            <person name="Priest M."/>
            <person name="Roberts A."/>
            <person name="Saif S."/>
            <person name="Shea T."/>
            <person name="Sisk P."/>
            <person name="Sykes S."/>
            <person name="Wortman J."/>
            <person name="Nusbaum C."/>
            <person name="Birren B."/>
        </authorList>
    </citation>
    <scope>NUCLEOTIDE SEQUENCE [LARGE SCALE GENOMIC DNA]</scope>
    <source>
        <strain evidence="2">race PST-78</strain>
    </source>
</reference>
<dbReference type="AlphaFoldDB" id="A0A0L0UYK7"/>
<dbReference type="EMBL" id="AJIL01000175">
    <property type="protein sequence ID" value="KNE92105.1"/>
    <property type="molecule type" value="Genomic_DNA"/>
</dbReference>
<comment type="caution">
    <text evidence="1">The sequence shown here is derived from an EMBL/GenBank/DDBJ whole genome shotgun (WGS) entry which is preliminary data.</text>
</comment>
<proteinExistence type="predicted"/>
<name>A0A0L0UYK7_9BASI</name>
<dbReference type="PANTHER" id="PTHR33069">
    <property type="entry name" value="CHROMOSOME 7, WHOLE GENOME SHOTGUN SEQUENCE-RELATED"/>
    <property type="match status" value="1"/>
</dbReference>
<dbReference type="PANTHER" id="PTHR33069:SF3">
    <property type="entry name" value="DYNEIN HEAVY CHAIN TAIL DOMAIN-CONTAINING PROTEIN"/>
    <property type="match status" value="1"/>
</dbReference>
<dbReference type="Proteomes" id="UP000054564">
    <property type="component" value="Unassembled WGS sequence"/>
</dbReference>